<dbReference type="EMBL" id="BAABLK010000022">
    <property type="protein sequence ID" value="GAA5226676.1"/>
    <property type="molecule type" value="Genomic_DNA"/>
</dbReference>
<dbReference type="Proteomes" id="UP001501257">
    <property type="component" value="Unassembled WGS sequence"/>
</dbReference>
<sequence>MVHYMSRPPLAKEKIVDAYASMLCDEGDRAATIEATAALAGVSKGGLLYHFASKEALAQAVIERLLQAHQEDLEHMAASPEGASRYFVRTSTVIGSDLDRYFLAVLRLAQAGLEASIEALDAVHAGWLDLIRTEVKDKYVAETIMLIGEGLYYQTSMPGPWSQGTFAPDLEHLLDQVERLKNGN</sequence>
<dbReference type="Gene3D" id="1.10.357.10">
    <property type="entry name" value="Tetracycline Repressor, domain 2"/>
    <property type="match status" value="1"/>
</dbReference>
<comment type="caution">
    <text evidence="4">The sequence shown here is derived from an EMBL/GenBank/DDBJ whole genome shotgun (WGS) entry which is preliminary data.</text>
</comment>
<feature type="domain" description="HTH tetR-type" evidence="3">
    <location>
        <begin position="9"/>
        <end position="69"/>
    </location>
</feature>
<evidence type="ECO:0000256" key="1">
    <source>
        <dbReference type="ARBA" id="ARBA00023125"/>
    </source>
</evidence>
<evidence type="ECO:0000256" key="2">
    <source>
        <dbReference type="PROSITE-ProRule" id="PRU00335"/>
    </source>
</evidence>
<reference evidence="5" key="1">
    <citation type="journal article" date="2019" name="Int. J. Syst. Evol. Microbiol.">
        <title>The Global Catalogue of Microorganisms (GCM) 10K type strain sequencing project: providing services to taxonomists for standard genome sequencing and annotation.</title>
        <authorList>
            <consortium name="The Broad Institute Genomics Platform"/>
            <consortium name="The Broad Institute Genome Sequencing Center for Infectious Disease"/>
            <person name="Wu L."/>
            <person name="Ma J."/>
        </authorList>
    </citation>
    <scope>NUCLEOTIDE SEQUENCE [LARGE SCALE GENOMIC DNA]</scope>
    <source>
        <strain evidence="5">JCM 18952</strain>
    </source>
</reference>
<accession>A0ABP9TJT9</accession>
<evidence type="ECO:0000259" key="3">
    <source>
        <dbReference type="PROSITE" id="PS50977"/>
    </source>
</evidence>
<dbReference type="PRINTS" id="PR00455">
    <property type="entry name" value="HTHTETR"/>
</dbReference>
<gene>
    <name evidence="4" type="ORF">GCM10025778_12090</name>
</gene>
<dbReference type="SUPFAM" id="SSF46689">
    <property type="entry name" value="Homeodomain-like"/>
    <property type="match status" value="1"/>
</dbReference>
<proteinExistence type="predicted"/>
<dbReference type="PROSITE" id="PS50977">
    <property type="entry name" value="HTH_TETR_2"/>
    <property type="match status" value="1"/>
</dbReference>
<dbReference type="InterPro" id="IPR009057">
    <property type="entry name" value="Homeodomain-like_sf"/>
</dbReference>
<keyword evidence="5" id="KW-1185">Reference proteome</keyword>
<keyword evidence="1 2" id="KW-0238">DNA-binding</keyword>
<feature type="DNA-binding region" description="H-T-H motif" evidence="2">
    <location>
        <begin position="32"/>
        <end position="51"/>
    </location>
</feature>
<evidence type="ECO:0000313" key="4">
    <source>
        <dbReference type="EMBL" id="GAA5226676.1"/>
    </source>
</evidence>
<evidence type="ECO:0000313" key="5">
    <source>
        <dbReference type="Proteomes" id="UP001501257"/>
    </source>
</evidence>
<name>A0ABP9TJT9_9MICC</name>
<dbReference type="Pfam" id="PF00440">
    <property type="entry name" value="TetR_N"/>
    <property type="match status" value="1"/>
</dbReference>
<dbReference type="InterPro" id="IPR001647">
    <property type="entry name" value="HTH_TetR"/>
</dbReference>
<protein>
    <submittedName>
        <fullName evidence="4">TetR/AcrR family transcriptional regulator</fullName>
    </submittedName>
</protein>
<organism evidence="4 5">
    <name type="scientific">Paeniglutamicibacter antarcticus</name>
    <dbReference type="NCBI Taxonomy" id="494023"/>
    <lineage>
        <taxon>Bacteria</taxon>
        <taxon>Bacillati</taxon>
        <taxon>Actinomycetota</taxon>
        <taxon>Actinomycetes</taxon>
        <taxon>Micrococcales</taxon>
        <taxon>Micrococcaceae</taxon>
        <taxon>Paeniglutamicibacter</taxon>
    </lineage>
</organism>